<sequence length="54" mass="6314">MDFETMKYYVSTGLWPAERVEKLYQAKKITKEHYDELKALLTLPTDKSGGFSVR</sequence>
<name>A0AAW6CGV9_FLAPL</name>
<reference evidence="2" key="1">
    <citation type="submission" date="2023-01" db="EMBL/GenBank/DDBJ databases">
        <title>Human gut microbiome strain richness.</title>
        <authorList>
            <person name="Chen-Liaw A."/>
        </authorList>
    </citation>
    <scope>NUCLEOTIDE SEQUENCE</scope>
    <source>
        <strain evidence="2">1001287st1_F4_1001285I_161205</strain>
        <strain evidence="1">2225st1_A6_2225SCRN_200828</strain>
    </source>
</reference>
<dbReference type="EMBL" id="JAQLWV010000013">
    <property type="protein sequence ID" value="MDB7933446.1"/>
    <property type="molecule type" value="Genomic_DNA"/>
</dbReference>
<accession>A0AAW6CGV9</accession>
<evidence type="ECO:0000313" key="1">
    <source>
        <dbReference type="EMBL" id="MDB7904836.1"/>
    </source>
</evidence>
<organism evidence="2 3">
    <name type="scientific">Flavonifractor plautii</name>
    <name type="common">Fusobacterium plautii</name>
    <dbReference type="NCBI Taxonomy" id="292800"/>
    <lineage>
        <taxon>Bacteria</taxon>
        <taxon>Bacillati</taxon>
        <taxon>Bacillota</taxon>
        <taxon>Clostridia</taxon>
        <taxon>Eubacteriales</taxon>
        <taxon>Oscillospiraceae</taxon>
        <taxon>Flavonifractor</taxon>
    </lineage>
</organism>
<dbReference type="Proteomes" id="UP001211173">
    <property type="component" value="Unassembled WGS sequence"/>
</dbReference>
<dbReference type="RefSeq" id="WP_195384026.1">
    <property type="nucleotide sequence ID" value="NZ_BAABXT010000001.1"/>
</dbReference>
<evidence type="ECO:0000313" key="3">
    <source>
        <dbReference type="Proteomes" id="UP001211173"/>
    </source>
</evidence>
<dbReference type="Proteomes" id="UP001211006">
    <property type="component" value="Unassembled WGS sequence"/>
</dbReference>
<comment type="caution">
    <text evidence="2">The sequence shown here is derived from an EMBL/GenBank/DDBJ whole genome shotgun (WGS) entry which is preliminary data.</text>
</comment>
<proteinExistence type="predicted"/>
<protein>
    <recommendedName>
        <fullName evidence="4">XkdX family protein</fullName>
    </recommendedName>
</protein>
<dbReference type="EMBL" id="JAQLWO010000002">
    <property type="protein sequence ID" value="MDB7904836.1"/>
    <property type="molecule type" value="Genomic_DNA"/>
</dbReference>
<gene>
    <name evidence="1" type="ORF">PND83_02475</name>
    <name evidence="2" type="ORF">PNE06_10225</name>
</gene>
<evidence type="ECO:0008006" key="4">
    <source>
        <dbReference type="Google" id="ProtNLM"/>
    </source>
</evidence>
<dbReference type="AlphaFoldDB" id="A0AAW6CGV9"/>
<evidence type="ECO:0000313" key="2">
    <source>
        <dbReference type="EMBL" id="MDB7933446.1"/>
    </source>
</evidence>